<proteinExistence type="predicted"/>
<evidence type="ECO:0000313" key="1">
    <source>
        <dbReference type="EMBL" id="MPC34257.1"/>
    </source>
</evidence>
<organism evidence="1 2">
    <name type="scientific">Portunus trituberculatus</name>
    <name type="common">Swimming crab</name>
    <name type="synonym">Neptunus trituberculatus</name>
    <dbReference type="NCBI Taxonomy" id="210409"/>
    <lineage>
        <taxon>Eukaryota</taxon>
        <taxon>Metazoa</taxon>
        <taxon>Ecdysozoa</taxon>
        <taxon>Arthropoda</taxon>
        <taxon>Crustacea</taxon>
        <taxon>Multicrustacea</taxon>
        <taxon>Malacostraca</taxon>
        <taxon>Eumalacostraca</taxon>
        <taxon>Eucarida</taxon>
        <taxon>Decapoda</taxon>
        <taxon>Pleocyemata</taxon>
        <taxon>Brachyura</taxon>
        <taxon>Eubrachyura</taxon>
        <taxon>Portunoidea</taxon>
        <taxon>Portunidae</taxon>
        <taxon>Portuninae</taxon>
        <taxon>Portunus</taxon>
    </lineage>
</organism>
<dbReference type="EMBL" id="VSRR010003015">
    <property type="protein sequence ID" value="MPC34257.1"/>
    <property type="molecule type" value="Genomic_DNA"/>
</dbReference>
<accession>A0A5B7ELV0</accession>
<protein>
    <submittedName>
        <fullName evidence="1">Uncharacterized protein</fullName>
    </submittedName>
</protein>
<name>A0A5B7ELV0_PORTR</name>
<reference evidence="1 2" key="1">
    <citation type="submission" date="2019-05" db="EMBL/GenBank/DDBJ databases">
        <title>Another draft genome of Portunus trituberculatus and its Hox gene families provides insights of decapod evolution.</title>
        <authorList>
            <person name="Jeong J.-H."/>
            <person name="Song I."/>
            <person name="Kim S."/>
            <person name="Choi T."/>
            <person name="Kim D."/>
            <person name="Ryu S."/>
            <person name="Kim W."/>
        </authorList>
    </citation>
    <scope>NUCLEOTIDE SEQUENCE [LARGE SCALE GENOMIC DNA]</scope>
    <source>
        <tissue evidence="1">Muscle</tissue>
    </source>
</reference>
<gene>
    <name evidence="1" type="ORF">E2C01_027640</name>
</gene>
<evidence type="ECO:0000313" key="2">
    <source>
        <dbReference type="Proteomes" id="UP000324222"/>
    </source>
</evidence>
<keyword evidence="2" id="KW-1185">Reference proteome</keyword>
<dbReference type="AlphaFoldDB" id="A0A5B7ELV0"/>
<comment type="caution">
    <text evidence="1">The sequence shown here is derived from an EMBL/GenBank/DDBJ whole genome shotgun (WGS) entry which is preliminary data.</text>
</comment>
<dbReference type="Proteomes" id="UP000324222">
    <property type="component" value="Unassembled WGS sequence"/>
</dbReference>
<sequence length="209" mass="23195">MYGCRQRTLTPSEPRPCRMSVAELKAVLTTLRAASCACGQQQGGRGPVDVYAQGATTPISVYHPTNQPANCTKGSSAMRTGSEGIEGHSPFLTLAYYRALPPLRSPWLAYAVSLANTTLTFLHLMNFSDCLVLFQLLRALNLSSVDSTERGIARYRRCMRERVSEYGPKCDRDDGDNVAVAAMAYLHTTDRKFRRHPQRKQTSVFASIR</sequence>